<dbReference type="RefSeq" id="WP_201826205.1">
    <property type="nucleotide sequence ID" value="NZ_JAERRA010000001.1"/>
</dbReference>
<dbReference type="NCBIfam" id="TIGR03032">
    <property type="entry name" value="TIGR03032 family protein"/>
    <property type="match status" value="1"/>
</dbReference>
<reference evidence="2 3" key="1">
    <citation type="submission" date="2021-01" db="EMBL/GenBank/DDBJ databases">
        <title>Piscinibacter sp. Jin2 Genome sequencing and assembly.</title>
        <authorList>
            <person name="Kim I."/>
        </authorList>
    </citation>
    <scope>NUCLEOTIDE SEQUENCE [LARGE SCALE GENOMIC DNA]</scope>
    <source>
        <strain evidence="2 3">Jin2</strain>
    </source>
</reference>
<evidence type="ECO:0000259" key="1">
    <source>
        <dbReference type="Pfam" id="PF16261"/>
    </source>
</evidence>
<dbReference type="AlphaFoldDB" id="A0A9X0XIW1"/>
<feature type="domain" description="Conserved hypothetical protein CHP03032" evidence="1">
    <location>
        <begin position="28"/>
        <end position="345"/>
    </location>
</feature>
<dbReference type="InterPro" id="IPR017481">
    <property type="entry name" value="CHP03032"/>
</dbReference>
<name>A0A9X0XIW1_9BURK</name>
<dbReference type="Pfam" id="PF16261">
    <property type="entry name" value="DUF4915"/>
    <property type="match status" value="1"/>
</dbReference>
<accession>A0A9X0XIW1</accession>
<dbReference type="Proteomes" id="UP000643207">
    <property type="component" value="Unassembled WGS sequence"/>
</dbReference>
<dbReference type="EMBL" id="JAERRA010000001">
    <property type="protein sequence ID" value="MBL0720275.1"/>
    <property type="molecule type" value="Genomic_DNA"/>
</dbReference>
<gene>
    <name evidence="2" type="ORF">JI742_10275</name>
</gene>
<proteinExistence type="predicted"/>
<organism evidence="2 3">
    <name type="scientific">Aquariibacter lacus</name>
    <dbReference type="NCBI Taxonomy" id="2801332"/>
    <lineage>
        <taxon>Bacteria</taxon>
        <taxon>Pseudomonadati</taxon>
        <taxon>Pseudomonadota</taxon>
        <taxon>Betaproteobacteria</taxon>
        <taxon>Burkholderiales</taxon>
        <taxon>Sphaerotilaceae</taxon>
        <taxon>Aquariibacter</taxon>
    </lineage>
</organism>
<sequence>MNAADQSPAPTEPSPEAAPRLEIHGSRQWVSWQAEQGISLGFSTYQAGKFFLVGLKPDGDLAIFERTFARCMGLAQAGDSVYLTSKFQIWRLNNVLEPGQRTAAGHDKVYVPNVAWVTGDVDAHDLGLNAQGVPIFVNTLFSCLATVSESSSFVPVWKPRFITALQPEDRCHLNGLAMEGGQARYVTAVARTDVFEGWREHRRDGGVVIDVPSHEVVCGGLSMPHSPRLHRGELYVLNSGTGEFGRIDRQAGRFEPIAFCPGYARGLALWGDYALIGLSKPRENKTFSGLALDQVLADKQISARCGVVVVDLRSGAMVHALSIEGVVSELYDVCVLPGVQRPSAIGLVNDEIHRTLRVGEHGEL</sequence>
<evidence type="ECO:0000313" key="2">
    <source>
        <dbReference type="EMBL" id="MBL0720275.1"/>
    </source>
</evidence>
<comment type="caution">
    <text evidence="2">The sequence shown here is derived from an EMBL/GenBank/DDBJ whole genome shotgun (WGS) entry which is preliminary data.</text>
</comment>
<protein>
    <submittedName>
        <fullName evidence="2">TIGR03032 family protein</fullName>
    </submittedName>
</protein>
<evidence type="ECO:0000313" key="3">
    <source>
        <dbReference type="Proteomes" id="UP000643207"/>
    </source>
</evidence>
<keyword evidence="3" id="KW-1185">Reference proteome</keyword>